<evidence type="ECO:0000313" key="6">
    <source>
        <dbReference type="EMBL" id="CRK94457.1"/>
    </source>
</evidence>
<dbReference type="AlphaFoldDB" id="A0A1J1I7T2"/>
<dbReference type="EMBL" id="CVRI01000038">
    <property type="protein sequence ID" value="CRK94457.1"/>
    <property type="molecule type" value="Genomic_DNA"/>
</dbReference>
<dbReference type="InterPro" id="IPR036047">
    <property type="entry name" value="F-box-like_dom_sf"/>
</dbReference>
<sequence>MCDDTSWSNCHVDIWFVISRYLSPEDTLNFALICKKTFFVTNSETYWNGLFDRFIRSKYKWLDKPTTSNGSCIRDETIRELFKMYPKFMNRKRDPDSYDKAVGKICISIKHSLNEKFMDQSYVFKVKSKSKAISKLAQLNRDEGCQLLVIRSKQFVPFPYESDNLTVKYVSKNLSRGFRAYKLKIQFCDHFGNSAGETLVFDPIISVQLYDWWEPEYKAYITSGSY</sequence>
<evidence type="ECO:0000256" key="3">
    <source>
        <dbReference type="ARBA" id="ARBA00022692"/>
    </source>
</evidence>
<evidence type="ECO:0000256" key="2">
    <source>
        <dbReference type="ARBA" id="ARBA00006744"/>
    </source>
</evidence>
<dbReference type="GO" id="GO:0019005">
    <property type="term" value="C:SCF ubiquitin ligase complex"/>
    <property type="evidence" value="ECO:0007669"/>
    <property type="project" value="TreeGrafter"/>
</dbReference>
<evidence type="ECO:0000313" key="7">
    <source>
        <dbReference type="Proteomes" id="UP000183832"/>
    </source>
</evidence>
<dbReference type="Proteomes" id="UP000183832">
    <property type="component" value="Unassembled WGS sequence"/>
</dbReference>
<reference evidence="6 7" key="1">
    <citation type="submission" date="2015-04" db="EMBL/GenBank/DDBJ databases">
        <authorList>
            <person name="Syromyatnikov M.Y."/>
            <person name="Popov V.N."/>
        </authorList>
    </citation>
    <scope>NUCLEOTIDE SEQUENCE [LARGE SCALE GENOMIC DNA]</scope>
</reference>
<dbReference type="GO" id="GO:0031647">
    <property type="term" value="P:regulation of protein stability"/>
    <property type="evidence" value="ECO:0007669"/>
    <property type="project" value="TreeGrafter"/>
</dbReference>
<dbReference type="STRING" id="568069.A0A1J1I7T2"/>
<accession>A0A1J1I7T2</accession>
<comment type="subcellular location">
    <subcellularLocation>
        <location evidence="1">Membrane</location>
        <topology evidence="1">Single-pass membrane protein</topology>
    </subcellularLocation>
</comment>
<gene>
    <name evidence="6" type="ORF">CLUMA_CG007964</name>
</gene>
<dbReference type="SUPFAM" id="SSF81383">
    <property type="entry name" value="F-box domain"/>
    <property type="match status" value="1"/>
</dbReference>
<comment type="similarity">
    <text evidence="2">Belongs to the TMEM183 family.</text>
</comment>
<name>A0A1J1I7T2_9DIPT</name>
<dbReference type="GO" id="GO:0016020">
    <property type="term" value="C:membrane"/>
    <property type="evidence" value="ECO:0007669"/>
    <property type="project" value="UniProtKB-SubCell"/>
</dbReference>
<dbReference type="OrthoDB" id="5955317at2759"/>
<keyword evidence="7" id="KW-1185">Reference proteome</keyword>
<keyword evidence="5" id="KW-0472">Membrane</keyword>
<proteinExistence type="inferred from homology"/>
<dbReference type="PANTHER" id="PTHR20988">
    <property type="entry name" value="TRANSMEMBRANE PROTEIN 183A-RELATED"/>
    <property type="match status" value="1"/>
</dbReference>
<protein>
    <submittedName>
        <fullName evidence="6">CLUMA_CG007964, isoform A</fullName>
    </submittedName>
</protein>
<evidence type="ECO:0000256" key="5">
    <source>
        <dbReference type="ARBA" id="ARBA00023136"/>
    </source>
</evidence>
<organism evidence="6 7">
    <name type="scientific">Clunio marinus</name>
    <dbReference type="NCBI Taxonomy" id="568069"/>
    <lineage>
        <taxon>Eukaryota</taxon>
        <taxon>Metazoa</taxon>
        <taxon>Ecdysozoa</taxon>
        <taxon>Arthropoda</taxon>
        <taxon>Hexapoda</taxon>
        <taxon>Insecta</taxon>
        <taxon>Pterygota</taxon>
        <taxon>Neoptera</taxon>
        <taxon>Endopterygota</taxon>
        <taxon>Diptera</taxon>
        <taxon>Nematocera</taxon>
        <taxon>Chironomoidea</taxon>
        <taxon>Chironomidae</taxon>
        <taxon>Clunio</taxon>
    </lineage>
</organism>
<evidence type="ECO:0000256" key="1">
    <source>
        <dbReference type="ARBA" id="ARBA00004167"/>
    </source>
</evidence>
<keyword evidence="4" id="KW-1133">Transmembrane helix</keyword>
<dbReference type="PANTHER" id="PTHR20988:SF2">
    <property type="entry name" value="TRANSMEMBRANE PROTEIN 183A-RELATED"/>
    <property type="match status" value="1"/>
</dbReference>
<evidence type="ECO:0000256" key="4">
    <source>
        <dbReference type="ARBA" id="ARBA00022989"/>
    </source>
</evidence>
<dbReference type="InterPro" id="IPR026509">
    <property type="entry name" value="TMEM183"/>
</dbReference>
<keyword evidence="3" id="KW-0812">Transmembrane</keyword>